<accession>K5XFU2</accession>
<organism evidence="3 4">
    <name type="scientific">Agaricus bisporus var. burnettii (strain JB137-S8 / ATCC MYA-4627 / FGSC 10392)</name>
    <name type="common">White button mushroom</name>
    <dbReference type="NCBI Taxonomy" id="597362"/>
    <lineage>
        <taxon>Eukaryota</taxon>
        <taxon>Fungi</taxon>
        <taxon>Dikarya</taxon>
        <taxon>Basidiomycota</taxon>
        <taxon>Agaricomycotina</taxon>
        <taxon>Agaricomycetes</taxon>
        <taxon>Agaricomycetidae</taxon>
        <taxon>Agaricales</taxon>
        <taxon>Agaricineae</taxon>
        <taxon>Agaricaceae</taxon>
        <taxon>Agaricus</taxon>
    </lineage>
</organism>
<evidence type="ECO:0008006" key="5">
    <source>
        <dbReference type="Google" id="ProtNLM"/>
    </source>
</evidence>
<dbReference type="RefSeq" id="XP_007326322.1">
    <property type="nucleotide sequence ID" value="XM_007326260.1"/>
</dbReference>
<proteinExistence type="predicted"/>
<keyword evidence="1" id="KW-0472">Membrane</keyword>
<evidence type="ECO:0000313" key="4">
    <source>
        <dbReference type="Proteomes" id="UP000008493"/>
    </source>
</evidence>
<name>K5XFU2_AGABU</name>
<protein>
    <recommendedName>
        <fullName evidence="5">Secreted protein</fullName>
    </recommendedName>
</protein>
<evidence type="ECO:0000256" key="1">
    <source>
        <dbReference type="SAM" id="Phobius"/>
    </source>
</evidence>
<evidence type="ECO:0000256" key="2">
    <source>
        <dbReference type="SAM" id="SignalP"/>
    </source>
</evidence>
<dbReference type="Proteomes" id="UP000008493">
    <property type="component" value="Unassembled WGS sequence"/>
</dbReference>
<sequence>MSCLATTVTLLAAATATTTTATGESTRGGSLLSAFAGNVTLYTALVAGFRFRFLSTIARNMAFTATVVTENPRRK</sequence>
<feature type="signal peptide" evidence="2">
    <location>
        <begin position="1"/>
        <end position="16"/>
    </location>
</feature>
<keyword evidence="4" id="KW-1185">Reference proteome</keyword>
<dbReference type="KEGG" id="abp:AGABI1DRAFT82108"/>
<keyword evidence="2" id="KW-0732">Signal</keyword>
<evidence type="ECO:0000313" key="3">
    <source>
        <dbReference type="EMBL" id="EKM82288.1"/>
    </source>
</evidence>
<reference evidence="4" key="1">
    <citation type="journal article" date="2012" name="Proc. Natl. Acad. Sci. U.S.A.">
        <title>Genome sequence of the button mushroom Agaricus bisporus reveals mechanisms governing adaptation to a humic-rich ecological niche.</title>
        <authorList>
            <person name="Morin E."/>
            <person name="Kohler A."/>
            <person name="Baker A.R."/>
            <person name="Foulongne-Oriol M."/>
            <person name="Lombard V."/>
            <person name="Nagy L.G."/>
            <person name="Ohm R.A."/>
            <person name="Patyshakuliyeva A."/>
            <person name="Brun A."/>
            <person name="Aerts A.L."/>
            <person name="Bailey A.M."/>
            <person name="Billette C."/>
            <person name="Coutinho P.M."/>
            <person name="Deakin G."/>
            <person name="Doddapaneni H."/>
            <person name="Floudas D."/>
            <person name="Grimwood J."/>
            <person name="Hilden K."/>
            <person name="Kuees U."/>
            <person name="LaButti K.M."/>
            <person name="Lapidus A."/>
            <person name="Lindquist E.A."/>
            <person name="Lucas S.M."/>
            <person name="Murat C."/>
            <person name="Riley R.W."/>
            <person name="Salamov A.A."/>
            <person name="Schmutz J."/>
            <person name="Subramanian V."/>
            <person name="Woesten H.A.B."/>
            <person name="Xu J."/>
            <person name="Eastwood D.C."/>
            <person name="Foster G.D."/>
            <person name="Sonnenberg A.S."/>
            <person name="Cullen D."/>
            <person name="de Vries R.P."/>
            <person name="Lundell T."/>
            <person name="Hibbett D.S."/>
            <person name="Henrissat B."/>
            <person name="Burton K.S."/>
            <person name="Kerrigan R.W."/>
            <person name="Challen M.P."/>
            <person name="Grigoriev I.V."/>
            <person name="Martin F."/>
        </authorList>
    </citation>
    <scope>NUCLEOTIDE SEQUENCE [LARGE SCALE GENOMIC DNA]</scope>
    <source>
        <strain evidence="4">JB137-S8 / ATCC MYA-4627 / FGSC 10392</strain>
    </source>
</reference>
<feature type="chain" id="PRO_5003891330" description="Secreted protein" evidence="2">
    <location>
        <begin position="17"/>
        <end position="75"/>
    </location>
</feature>
<feature type="transmembrane region" description="Helical" evidence="1">
    <location>
        <begin position="31"/>
        <end position="51"/>
    </location>
</feature>
<keyword evidence="1" id="KW-0812">Transmembrane</keyword>
<dbReference type="OMA" id="NMTLYTA"/>
<gene>
    <name evidence="3" type="ORF">AGABI1DRAFT_82108</name>
</gene>
<dbReference type="EMBL" id="JH971386">
    <property type="protein sequence ID" value="EKM82288.1"/>
    <property type="molecule type" value="Genomic_DNA"/>
</dbReference>
<dbReference type="AlphaFoldDB" id="K5XFU2"/>
<keyword evidence="1" id="KW-1133">Transmembrane helix</keyword>
<dbReference type="GeneID" id="18831805"/>
<dbReference type="HOGENOM" id="CLU_2670504_0_0_1"/>
<dbReference type="InParanoid" id="K5XFU2"/>